<dbReference type="RefSeq" id="WP_305387826.1">
    <property type="nucleotide sequence ID" value="NZ_CP117450.1"/>
</dbReference>
<dbReference type="PANTHER" id="PTHR30417">
    <property type="entry name" value="N-ACETYLMURAMOYL-L-ALANINE AMIDASE AMID"/>
    <property type="match status" value="1"/>
</dbReference>
<evidence type="ECO:0000313" key="6">
    <source>
        <dbReference type="EMBL" id="WLH05591.1"/>
    </source>
</evidence>
<keyword evidence="7" id="KW-1185">Reference proteome</keyword>
<dbReference type="SUPFAM" id="SSF55846">
    <property type="entry name" value="N-acetylmuramoyl-L-alanine amidase-like"/>
    <property type="match status" value="1"/>
</dbReference>
<dbReference type="CDD" id="cd06583">
    <property type="entry name" value="PGRP"/>
    <property type="match status" value="1"/>
</dbReference>
<dbReference type="Gene3D" id="3.40.80.10">
    <property type="entry name" value="Peptidoglycan recognition protein-like"/>
    <property type="match status" value="1"/>
</dbReference>
<name>A0ABY9FQK2_9PSED</name>
<dbReference type="SMART" id="SM00644">
    <property type="entry name" value="Ami_2"/>
    <property type="match status" value="1"/>
</dbReference>
<dbReference type="EMBL" id="CP117450">
    <property type="protein sequence ID" value="WLH05591.1"/>
    <property type="molecule type" value="Genomic_DNA"/>
</dbReference>
<organism evidence="6 7">
    <name type="scientific">Pseudomonas lurida</name>
    <dbReference type="NCBI Taxonomy" id="244566"/>
    <lineage>
        <taxon>Bacteria</taxon>
        <taxon>Pseudomonadati</taxon>
        <taxon>Pseudomonadota</taxon>
        <taxon>Gammaproteobacteria</taxon>
        <taxon>Pseudomonadales</taxon>
        <taxon>Pseudomonadaceae</taxon>
        <taxon>Pseudomonas</taxon>
    </lineage>
</organism>
<keyword evidence="4" id="KW-0961">Cell wall biogenesis/degradation</keyword>
<dbReference type="EC" id="3.5.1.28" evidence="2"/>
<reference evidence="6 7" key="1">
    <citation type="submission" date="2023-02" db="EMBL/GenBank/DDBJ databases">
        <title>Evolution of Hrp T3SS in non-pathogenic Pseudomonas fluorescens.</title>
        <authorList>
            <person name="Liao K."/>
            <person name="Wei H."/>
            <person name="Gu Y."/>
        </authorList>
    </citation>
    <scope>NUCLEOTIDE SEQUENCE [LARGE SCALE GENOMIC DNA]</scope>
    <source>
        <strain evidence="6 7">FP2043</strain>
    </source>
</reference>
<evidence type="ECO:0000256" key="3">
    <source>
        <dbReference type="ARBA" id="ARBA00022801"/>
    </source>
</evidence>
<sequence length="325" mass="36359">MSRIDNEGMLMSDRVKPRRFQTIEHGDLRGVSALVVHQTDAPTAQHTFNGYLAKGSGAHFLIEKNGVIYQTASLRKRCYHVGRYLRSKCLATDQAKCDTAQIQTIQALTWTLQIRALDRYERTKDYPERYPMNADSLGIELVGKHLDAARYEEVTALQNLALQWLVAELYGHFGLTPEDVYTHPQIAYKHPGEASSAVVAMSLRPWLFGVWVILAGCAASPPDIDEISISNFRSGEPERCRPSDVALDEGEIASFFKRAEPIDGRTLHDEYDWAPCYLEGTLKYRGKACIWRVRAGATGEIECPATALYFFGCKACGELFGGSTR</sequence>
<gene>
    <name evidence="6" type="ORF">PSH67_22545</name>
</gene>
<evidence type="ECO:0000313" key="7">
    <source>
        <dbReference type="Proteomes" id="UP001236748"/>
    </source>
</evidence>
<protein>
    <recommendedName>
        <fullName evidence="2">N-acetylmuramoyl-L-alanine amidase</fullName>
        <ecNumber evidence="2">3.5.1.28</ecNumber>
    </recommendedName>
</protein>
<dbReference type="InterPro" id="IPR002502">
    <property type="entry name" value="Amidase_domain"/>
</dbReference>
<dbReference type="PANTHER" id="PTHR30417:SF1">
    <property type="entry name" value="N-ACETYLMURAMOYL-L-ALANINE AMIDASE AMID"/>
    <property type="match status" value="1"/>
</dbReference>
<evidence type="ECO:0000256" key="4">
    <source>
        <dbReference type="ARBA" id="ARBA00023316"/>
    </source>
</evidence>
<feature type="domain" description="N-acetylmuramoyl-L-alanine amidase" evidence="5">
    <location>
        <begin position="21"/>
        <end position="192"/>
    </location>
</feature>
<evidence type="ECO:0000256" key="2">
    <source>
        <dbReference type="ARBA" id="ARBA00011901"/>
    </source>
</evidence>
<dbReference type="Proteomes" id="UP001236748">
    <property type="component" value="Chromosome"/>
</dbReference>
<dbReference type="Pfam" id="PF01510">
    <property type="entry name" value="Amidase_2"/>
    <property type="match status" value="1"/>
</dbReference>
<dbReference type="InterPro" id="IPR036505">
    <property type="entry name" value="Amidase/PGRP_sf"/>
</dbReference>
<evidence type="ECO:0000256" key="1">
    <source>
        <dbReference type="ARBA" id="ARBA00001561"/>
    </source>
</evidence>
<comment type="catalytic activity">
    <reaction evidence="1">
        <text>Hydrolyzes the link between N-acetylmuramoyl residues and L-amino acid residues in certain cell-wall glycopeptides.</text>
        <dbReference type="EC" id="3.5.1.28"/>
    </reaction>
</comment>
<accession>A0ABY9FQK2</accession>
<evidence type="ECO:0000259" key="5">
    <source>
        <dbReference type="SMART" id="SM00644"/>
    </source>
</evidence>
<dbReference type="InterPro" id="IPR051206">
    <property type="entry name" value="NAMLAA_amidase_2"/>
</dbReference>
<keyword evidence="3" id="KW-0378">Hydrolase</keyword>
<proteinExistence type="predicted"/>